<evidence type="ECO:0000313" key="2">
    <source>
        <dbReference type="Proteomes" id="UP001595555"/>
    </source>
</evidence>
<name>A0ABV7FD36_9GAMM</name>
<dbReference type="Pfam" id="PF19570">
    <property type="entry name" value="DUF6088"/>
    <property type="match status" value="1"/>
</dbReference>
<dbReference type="InterPro" id="IPR045738">
    <property type="entry name" value="DUF6088"/>
</dbReference>
<keyword evidence="2" id="KW-1185">Reference proteome</keyword>
<comment type="caution">
    <text evidence="1">The sequence shown here is derived from an EMBL/GenBank/DDBJ whole genome shotgun (WGS) entry which is preliminary data.</text>
</comment>
<gene>
    <name evidence="1" type="ORF">ACFODX_01050</name>
</gene>
<protein>
    <submittedName>
        <fullName evidence="1">DUF6088 family protein</fullName>
    </submittedName>
</protein>
<dbReference type="RefSeq" id="WP_378115174.1">
    <property type="nucleotide sequence ID" value="NZ_JBHRTF010000001.1"/>
</dbReference>
<proteinExistence type="predicted"/>
<sequence length="197" mass="22369">MNALDELKQHLKPGQVYRRSDLLQWSNAVDRHLKLLVKDGTLYKVSQGVYACPKKTSFGKAAPEDYKLVEAFLKTDDFLLFSSNTYNALGVGTTQLYNEQLVYNRKRHGKFKLGNRTFNFQMKPYFPKELSKEFLLVDLVNNVKKLAEEQDAVLERVSQVAANMDSSSLKNDAQLYGGVRAKKLFASIDNKTVIHAA</sequence>
<evidence type="ECO:0000313" key="1">
    <source>
        <dbReference type="EMBL" id="MFC3114124.1"/>
    </source>
</evidence>
<dbReference type="EMBL" id="JBHRTF010000001">
    <property type="protein sequence ID" value="MFC3114124.1"/>
    <property type="molecule type" value="Genomic_DNA"/>
</dbReference>
<dbReference type="Proteomes" id="UP001595555">
    <property type="component" value="Unassembled WGS sequence"/>
</dbReference>
<reference evidence="2" key="1">
    <citation type="journal article" date="2019" name="Int. J. Syst. Evol. Microbiol.">
        <title>The Global Catalogue of Microorganisms (GCM) 10K type strain sequencing project: providing services to taxonomists for standard genome sequencing and annotation.</title>
        <authorList>
            <consortium name="The Broad Institute Genomics Platform"/>
            <consortium name="The Broad Institute Genome Sequencing Center for Infectious Disease"/>
            <person name="Wu L."/>
            <person name="Ma J."/>
        </authorList>
    </citation>
    <scope>NUCLEOTIDE SEQUENCE [LARGE SCALE GENOMIC DNA]</scope>
    <source>
        <strain evidence="2">KCTC 52237</strain>
    </source>
</reference>
<accession>A0ABV7FD36</accession>
<organism evidence="1 2">
    <name type="scientific">Cellvibrio fontiphilus</name>
    <dbReference type="NCBI Taxonomy" id="1815559"/>
    <lineage>
        <taxon>Bacteria</taxon>
        <taxon>Pseudomonadati</taxon>
        <taxon>Pseudomonadota</taxon>
        <taxon>Gammaproteobacteria</taxon>
        <taxon>Cellvibrionales</taxon>
        <taxon>Cellvibrionaceae</taxon>
        <taxon>Cellvibrio</taxon>
    </lineage>
</organism>